<dbReference type="PANTHER" id="PTHR36406">
    <property type="entry name" value="MEDIATOR OF RNA POLYMERASE II TRANSCRIPTION SUBUNIT 30"/>
    <property type="match status" value="1"/>
</dbReference>
<proteinExistence type="predicted"/>
<dbReference type="PANTHER" id="PTHR36406:SF2">
    <property type="entry name" value="MEDIATOR OF RNA POLYMERASE II TRANSCRIPTION SUBUNIT 30"/>
    <property type="match status" value="1"/>
</dbReference>
<dbReference type="GeneID" id="108996363"/>
<dbReference type="AlphaFoldDB" id="A0A2I4F8A7"/>
<feature type="compositionally biased region" description="Low complexity" evidence="1">
    <location>
        <begin position="64"/>
        <end position="73"/>
    </location>
</feature>
<evidence type="ECO:0000313" key="2">
    <source>
        <dbReference type="Proteomes" id="UP000235220"/>
    </source>
</evidence>
<organism evidence="2 3">
    <name type="scientific">Juglans regia</name>
    <name type="common">English walnut</name>
    <dbReference type="NCBI Taxonomy" id="51240"/>
    <lineage>
        <taxon>Eukaryota</taxon>
        <taxon>Viridiplantae</taxon>
        <taxon>Streptophyta</taxon>
        <taxon>Embryophyta</taxon>
        <taxon>Tracheophyta</taxon>
        <taxon>Spermatophyta</taxon>
        <taxon>Magnoliopsida</taxon>
        <taxon>eudicotyledons</taxon>
        <taxon>Gunneridae</taxon>
        <taxon>Pentapetalae</taxon>
        <taxon>rosids</taxon>
        <taxon>fabids</taxon>
        <taxon>Fagales</taxon>
        <taxon>Juglandaceae</taxon>
        <taxon>Juglans</taxon>
    </lineage>
</organism>
<accession>A0A2I4F8A7</accession>
<dbReference type="InterPro" id="IPR034568">
    <property type="entry name" value="MED30"/>
</dbReference>
<sequence length="165" mass="17435">MEEKTATAITNPKSTQELAMDGQKLLEETIESAFHILSSMNDELCNPALWSTISSASSSSLSSTSSTANITSIPNGPSQSSNGIANGDAASSDTHHIESGGGSGGALEEARFRYKSSVNSLRAVLAAIPNSEKELASKNRYLKVLIDQLRDLITDVSTWQSPCSI</sequence>
<dbReference type="RefSeq" id="XP_018827883.2">
    <property type="nucleotide sequence ID" value="XM_018972338.2"/>
</dbReference>
<protein>
    <submittedName>
        <fullName evidence="3">Mediator of RNA polymerase II transcription subunit 30-like isoform X2</fullName>
    </submittedName>
</protein>
<name>A0A2I4F8A7_JUGRE</name>
<dbReference type="Gramene" id="Jr02_00730_p1">
    <property type="protein sequence ID" value="cds.Jr02_00730_p1"/>
    <property type="gene ID" value="Jr02_00730"/>
</dbReference>
<keyword evidence="2" id="KW-1185">Reference proteome</keyword>
<gene>
    <name evidence="3" type="primary">LOC108996363</name>
</gene>
<reference evidence="3" key="1">
    <citation type="submission" date="2025-08" db="UniProtKB">
        <authorList>
            <consortium name="RefSeq"/>
        </authorList>
    </citation>
    <scope>IDENTIFICATION</scope>
    <source>
        <tissue evidence="3">Leaves</tissue>
    </source>
</reference>
<evidence type="ECO:0000256" key="1">
    <source>
        <dbReference type="SAM" id="MobiDB-lite"/>
    </source>
</evidence>
<feature type="compositionally biased region" description="Polar residues" evidence="1">
    <location>
        <begin position="74"/>
        <end position="92"/>
    </location>
</feature>
<evidence type="ECO:0000313" key="3">
    <source>
        <dbReference type="RefSeq" id="XP_018827883.2"/>
    </source>
</evidence>
<feature type="region of interest" description="Disordered" evidence="1">
    <location>
        <begin position="64"/>
        <end position="104"/>
    </location>
</feature>
<dbReference type="Proteomes" id="UP000235220">
    <property type="component" value="Chromosome 2"/>
</dbReference>
<dbReference type="GO" id="GO:0016592">
    <property type="term" value="C:mediator complex"/>
    <property type="evidence" value="ECO:0007669"/>
    <property type="project" value="InterPro"/>
</dbReference>